<feature type="transmembrane region" description="Helical" evidence="4">
    <location>
        <begin position="312"/>
        <end position="332"/>
    </location>
</feature>
<dbReference type="InterPro" id="IPR050327">
    <property type="entry name" value="Proton-linked_MCT"/>
</dbReference>
<feature type="transmembrane region" description="Helical" evidence="4">
    <location>
        <begin position="223"/>
        <end position="250"/>
    </location>
</feature>
<dbReference type="Proteomes" id="UP000094336">
    <property type="component" value="Unassembled WGS sequence"/>
</dbReference>
<proteinExistence type="inferred from homology"/>
<keyword evidence="4" id="KW-1133">Transmembrane helix</keyword>
<keyword evidence="4" id="KW-0812">Transmembrane</keyword>
<feature type="transmembrane region" description="Helical" evidence="4">
    <location>
        <begin position="256"/>
        <end position="273"/>
    </location>
</feature>
<gene>
    <name evidence="5" type="ORF">BABINDRAFT_159684</name>
</gene>
<evidence type="ECO:0000313" key="6">
    <source>
        <dbReference type="Proteomes" id="UP000094336"/>
    </source>
</evidence>
<evidence type="ECO:0000256" key="3">
    <source>
        <dbReference type="SAM" id="MobiDB-lite"/>
    </source>
</evidence>
<feature type="compositionally biased region" description="Basic and acidic residues" evidence="3">
    <location>
        <begin position="150"/>
        <end position="165"/>
    </location>
</feature>
<evidence type="ECO:0000256" key="1">
    <source>
        <dbReference type="ARBA" id="ARBA00004141"/>
    </source>
</evidence>
<feature type="transmembrane region" description="Helical" evidence="4">
    <location>
        <begin position="182"/>
        <end position="211"/>
    </location>
</feature>
<dbReference type="GO" id="GO:0016020">
    <property type="term" value="C:membrane"/>
    <property type="evidence" value="ECO:0007669"/>
    <property type="project" value="UniProtKB-SubCell"/>
</dbReference>
<keyword evidence="6" id="KW-1185">Reference proteome</keyword>
<dbReference type="PANTHER" id="PTHR11360:SF315">
    <property type="entry name" value="TRANSPORTER MCH2-RELATED"/>
    <property type="match status" value="1"/>
</dbReference>
<dbReference type="PANTHER" id="PTHR11360">
    <property type="entry name" value="MONOCARBOXYLATE TRANSPORTER"/>
    <property type="match status" value="1"/>
</dbReference>
<dbReference type="InterPro" id="IPR036259">
    <property type="entry name" value="MFS_trans_sf"/>
</dbReference>
<dbReference type="Gene3D" id="1.20.1250.20">
    <property type="entry name" value="MFS general substrate transporter like domains"/>
    <property type="match status" value="2"/>
</dbReference>
<accession>A0A1E3R016</accession>
<dbReference type="Pfam" id="PF07690">
    <property type="entry name" value="MFS_1"/>
    <property type="match status" value="1"/>
</dbReference>
<feature type="transmembrane region" description="Helical" evidence="4">
    <location>
        <begin position="464"/>
        <end position="483"/>
    </location>
</feature>
<comment type="subcellular location">
    <subcellularLocation>
        <location evidence="1">Membrane</location>
        <topology evidence="1">Multi-pass membrane protein</topology>
    </subcellularLocation>
</comment>
<dbReference type="OrthoDB" id="6499973at2759"/>
<feature type="transmembrane region" description="Helical" evidence="4">
    <location>
        <begin position="555"/>
        <end position="577"/>
    </location>
</feature>
<feature type="transmembrane region" description="Helical" evidence="4">
    <location>
        <begin position="401"/>
        <end position="420"/>
    </location>
</feature>
<feature type="transmembrane region" description="Helical" evidence="4">
    <location>
        <begin position="521"/>
        <end position="543"/>
    </location>
</feature>
<dbReference type="SUPFAM" id="SSF103473">
    <property type="entry name" value="MFS general substrate transporter"/>
    <property type="match status" value="1"/>
</dbReference>
<evidence type="ECO:0000313" key="5">
    <source>
        <dbReference type="EMBL" id="ODQ83249.1"/>
    </source>
</evidence>
<dbReference type="GeneID" id="30145670"/>
<dbReference type="EMBL" id="KV454426">
    <property type="protein sequence ID" value="ODQ83249.1"/>
    <property type="molecule type" value="Genomic_DNA"/>
</dbReference>
<protein>
    <recommendedName>
        <fullName evidence="7">Major facilitator superfamily (MFS) profile domain-containing protein</fullName>
    </recommendedName>
</protein>
<feature type="region of interest" description="Disordered" evidence="3">
    <location>
        <begin position="143"/>
        <end position="170"/>
    </location>
</feature>
<evidence type="ECO:0000256" key="4">
    <source>
        <dbReference type="SAM" id="Phobius"/>
    </source>
</evidence>
<sequence length="652" mass="71405">MSTDRHTNIGGDSSLFGCHNSAVPNFSSNKSKLPTDRHSFSRIVGVASIQSNVTGNDFDAKSMYSARSVSSRSISRFNSVSSNHFTQRISLVIDAVKDENSITHNQETGPIMIPDSSINIIQTQLSRQATNVSGDERSGIHVKTQDWTSDPEKITDNDGKEKDSLSDEAMFDPTNGAPDGGYSWVIAVCCCFLSVSTWGANACYGVFLNYFISSDYFAGATDFDFAIIGGIAIGISQVFSPFVFIFVSYLGLKPTMIIGLIIQTLGYLLAGFARYKWQLYMTQGLMIGVSFSLVFTSSIAVLPNWFYKKRALASGITVSGSGLGGIVFSLSCNSLMQKTGSHRWPYIMVAITTCTMCSICIILIQEHPKTSPKYKSIAPRPSLWVVMKVVLNPSIVINPEVNYVAIWFACCNAAYITLLFSMSTYASSVGLTHGQGSVITAILNAGQFVGRPMLGHFSDKCGRINFSIVISLIVVVLLFAYWINATTYGSIIGFALLCGLTLGIGAVNNQPLVLEASGMELFPAAFSYLNIVVSGPLTFAEVIALKLRKPDALRPFLYCQVLSGCFFSSGVLFLFLLRERKISRVVVQRKEALEETMYAHYTSGLNSQSEEDPKELTQTEADLNEKRLRKYEFLLKGGVKGYLARMLYPIKA</sequence>
<reference evidence="6" key="1">
    <citation type="submission" date="2016-05" db="EMBL/GenBank/DDBJ databases">
        <title>Comparative genomics of biotechnologically important yeasts.</title>
        <authorList>
            <consortium name="DOE Joint Genome Institute"/>
            <person name="Riley R."/>
            <person name="Haridas S."/>
            <person name="Wolfe K.H."/>
            <person name="Lopes M.R."/>
            <person name="Hittinger C.T."/>
            <person name="Goker M."/>
            <person name="Salamov A."/>
            <person name="Wisecaver J."/>
            <person name="Long T.M."/>
            <person name="Aerts A.L."/>
            <person name="Barry K."/>
            <person name="Choi C."/>
            <person name="Clum A."/>
            <person name="Coughlan A.Y."/>
            <person name="Deshpande S."/>
            <person name="Douglass A.P."/>
            <person name="Hanson S.J."/>
            <person name="Klenk H.-P."/>
            <person name="Labutti K."/>
            <person name="Lapidus A."/>
            <person name="Lindquist E."/>
            <person name="Lipzen A."/>
            <person name="Meier-Kolthoff J.P."/>
            <person name="Ohm R.A."/>
            <person name="Otillar R.P."/>
            <person name="Pangilinan J."/>
            <person name="Peng Y."/>
            <person name="Rokas A."/>
            <person name="Rosa C.A."/>
            <person name="Scheuner C."/>
            <person name="Sibirny A.A."/>
            <person name="Slot J.C."/>
            <person name="Stielow J.B."/>
            <person name="Sun H."/>
            <person name="Kurtzman C.P."/>
            <person name="Blackwell M."/>
            <person name="Grigoriev I.V."/>
            <person name="Jeffries T.W."/>
        </authorList>
    </citation>
    <scope>NUCLEOTIDE SEQUENCE [LARGE SCALE GENOMIC DNA]</scope>
    <source>
        <strain evidence="6">NRRL Y-12698</strain>
    </source>
</reference>
<feature type="transmembrane region" description="Helical" evidence="4">
    <location>
        <begin position="489"/>
        <end position="509"/>
    </location>
</feature>
<name>A0A1E3R016_9ASCO</name>
<dbReference type="GO" id="GO:0022857">
    <property type="term" value="F:transmembrane transporter activity"/>
    <property type="evidence" value="ECO:0007669"/>
    <property type="project" value="InterPro"/>
</dbReference>
<evidence type="ECO:0008006" key="7">
    <source>
        <dbReference type="Google" id="ProtNLM"/>
    </source>
</evidence>
<evidence type="ECO:0000256" key="2">
    <source>
        <dbReference type="ARBA" id="ARBA00006727"/>
    </source>
</evidence>
<dbReference type="InterPro" id="IPR011701">
    <property type="entry name" value="MFS"/>
</dbReference>
<dbReference type="AlphaFoldDB" id="A0A1E3R016"/>
<feature type="transmembrane region" description="Helical" evidence="4">
    <location>
        <begin position="344"/>
        <end position="364"/>
    </location>
</feature>
<organism evidence="5 6">
    <name type="scientific">Babjeviella inositovora NRRL Y-12698</name>
    <dbReference type="NCBI Taxonomy" id="984486"/>
    <lineage>
        <taxon>Eukaryota</taxon>
        <taxon>Fungi</taxon>
        <taxon>Dikarya</taxon>
        <taxon>Ascomycota</taxon>
        <taxon>Saccharomycotina</taxon>
        <taxon>Pichiomycetes</taxon>
        <taxon>Serinales incertae sedis</taxon>
        <taxon>Babjeviella</taxon>
    </lineage>
</organism>
<dbReference type="RefSeq" id="XP_018988577.1">
    <property type="nucleotide sequence ID" value="XM_019127817.1"/>
</dbReference>
<keyword evidence="4" id="KW-0472">Membrane</keyword>
<comment type="similarity">
    <text evidence="2">Belongs to the major facilitator superfamily. Monocarboxylate porter (TC 2.A.1.13) family.</text>
</comment>
<feature type="transmembrane region" description="Helical" evidence="4">
    <location>
        <begin position="285"/>
        <end position="306"/>
    </location>
</feature>